<feature type="compositionally biased region" description="Basic and acidic residues" evidence="2">
    <location>
        <begin position="697"/>
        <end position="733"/>
    </location>
</feature>
<name>A0A1X7TZG3_AMPQE</name>
<keyword evidence="1" id="KW-0175">Coiled coil</keyword>
<evidence type="ECO:0000256" key="2">
    <source>
        <dbReference type="SAM" id="MobiDB-lite"/>
    </source>
</evidence>
<accession>A0A1X7TZG3</accession>
<organism evidence="3">
    <name type="scientific">Amphimedon queenslandica</name>
    <name type="common">Sponge</name>
    <dbReference type="NCBI Taxonomy" id="400682"/>
    <lineage>
        <taxon>Eukaryota</taxon>
        <taxon>Metazoa</taxon>
        <taxon>Porifera</taxon>
        <taxon>Demospongiae</taxon>
        <taxon>Heteroscleromorpha</taxon>
        <taxon>Haplosclerida</taxon>
        <taxon>Niphatidae</taxon>
        <taxon>Amphimedon</taxon>
    </lineage>
</organism>
<evidence type="ECO:0000256" key="1">
    <source>
        <dbReference type="SAM" id="Coils"/>
    </source>
</evidence>
<dbReference type="InParanoid" id="A0A1X7TZG3"/>
<proteinExistence type="predicted"/>
<feature type="compositionally biased region" description="Low complexity" evidence="2">
    <location>
        <begin position="1094"/>
        <end position="1107"/>
    </location>
</feature>
<sequence length="1423" mass="166363">MAKQHPKDYPGLKARFFHSAATVGDSALFVWAGEQAGLPKVHDSPEKRKFTNTIQHFTTSSGQWFARETTGTSPLGVMGYSCAAINDHLYYFGGYCNHDNCFHNSITRLDTISLQWRELEPTDATRPVMRRGFGGMLSFEHDGVHCLLMIGGIGSKPAVQLLHNKYIETMHERSSGRWRTNEHSMYNLSLGKWDYVSVTGQCIPSADGFIIEKISNTKAILFGGIVQDDTTEATASNDLYLLNIDLSLSTVSWQCIKKPEAIDKWPIGRYIHAGTIIVAELLYPLLVICGGMNNNNDKLDDCWMFDITQRTWTTWTKVGHSFSKRWAHSLSVFTFSPRCFWIITVGGAFVSRREVTSDELVQYPYITVMKSLVFNKEKVIVQDIPVSNNRQYQSMYFQQLQLGRTHWLEYQKQKEEVQVWEGHQLTEYKTSLKEELEIQAIKQQLRNEQDHSRQLTIKIEKKETEHYLELQEKDQKYHHQLQENKAEKELEIQRICFQLQERLESEKAAKDLEIQNYHHRLQEKEREMQEYYHHFDQLKGKEAEIQRCHFQLEEQEREKAKTDQELQNYYYQLQEKEKMESLKNQEIQRYLQQLQKKEDEIQIYFNQLQEYCRQLSEKEREKAEKDQEIQKYQYQLQEKEKTDAFSKQEIQKYHQRLQEKEQENLKKDKEKQIYYQKIQENERDQTETKRRHSLQLSEKETEIQKCHQQLQEKEQENLKKEKEIQESEREKTETKRRHSLQMSEKETEIQKCHQHLRKKEAEKEQYRHQLKENENKYIQQLRQKDKELSEKQKYHHLQLQENEAKMKQKIQNFDHELQKLKKELEDKEKETQRLSQLLLKEQREKDKKIQLLLQQIQQYKHQLQENDSMIQVQKEKAEEKVQGIKLLHSSQTMFDEHKEQVPIVPSKQKEQLDTKAAESVTKTEDELKGVHVADKKSFLIHGGPDQSVNWEEYGIRITIPQGAVLPSDTVQVTITALVGGDFIFPEDTELVSAVYAINLSKPFLEPVKLEIQHCVSIKTPAHGNYLSFSTTTNNQPPYKFNTVDGGEFSIGNRYGSISIAKFSKWSVVMKCRRRTRVHPYRIEKSSHKKEHESLSVSSSSQSSTSIEESPKLPNIEEPPVIPLKRTIDASEQNQLMIHIPVEILEDESPVKLYFGQVMYEVRITGREWLMRFLLCQDLNALIEHIKKEFKSSKEYMEIYFQFKDYDGYIELCFNDKKCSKGWSVRPYQKPSKVSQNVIDDYGSMFPPRFPKCVFTITATPGKDADKELNYPITTQGIKSDIKEINIVLTMGDFQQKPTGTIASPPAGPSSPTEERKLKLAGKVLRDNFDTLSEILAAPSNLSAVIMSLYAKELITDAISTECMNTGRPVQDRCASLLFALKSTVATQTQAMSTLMEVLKEKEAFKDIAEKMDLQMSLNLYTTH</sequence>
<feature type="region of interest" description="Disordered" evidence="2">
    <location>
        <begin position="1079"/>
        <end position="1117"/>
    </location>
</feature>
<dbReference type="EnsemblMetazoa" id="Aqu2.1.20715_001">
    <property type="protein sequence ID" value="Aqu2.1.20715_001"/>
    <property type="gene ID" value="Aqu2.1.20715"/>
</dbReference>
<dbReference type="PANTHER" id="PTHR23244:SF471">
    <property type="entry name" value="GUANINE NUCLEOTIDE-BINDING PROTEIN SUBUNIT BETA 1-RELATED"/>
    <property type="match status" value="1"/>
</dbReference>
<evidence type="ECO:0000313" key="3">
    <source>
        <dbReference type="EnsemblMetazoa" id="Aqu2.1.20715_001"/>
    </source>
</evidence>
<reference evidence="3" key="1">
    <citation type="submission" date="2017-05" db="UniProtKB">
        <authorList>
            <consortium name="EnsemblMetazoa"/>
        </authorList>
    </citation>
    <scope>IDENTIFICATION</scope>
</reference>
<dbReference type="SUPFAM" id="SSF117281">
    <property type="entry name" value="Kelch motif"/>
    <property type="match status" value="1"/>
</dbReference>
<dbReference type="InterPro" id="IPR015915">
    <property type="entry name" value="Kelch-typ_b-propeller"/>
</dbReference>
<protein>
    <recommendedName>
        <fullName evidence="4">ZU5 domain-containing protein</fullName>
    </recommendedName>
</protein>
<feature type="compositionally biased region" description="Basic and acidic residues" evidence="2">
    <location>
        <begin position="679"/>
        <end position="688"/>
    </location>
</feature>
<dbReference type="OrthoDB" id="4447at2759"/>
<dbReference type="Gene3D" id="2.120.10.80">
    <property type="entry name" value="Kelch-type beta propeller"/>
    <property type="match status" value="2"/>
</dbReference>
<dbReference type="Gene3D" id="2.60.220.30">
    <property type="match status" value="1"/>
</dbReference>
<feature type="region of interest" description="Disordered" evidence="2">
    <location>
        <begin position="678"/>
        <end position="750"/>
    </location>
</feature>
<feature type="coiled-coil region" evidence="1">
    <location>
        <begin position="438"/>
        <end position="465"/>
    </location>
</feature>
<evidence type="ECO:0008006" key="4">
    <source>
        <dbReference type="Google" id="ProtNLM"/>
    </source>
</evidence>
<dbReference type="PANTHER" id="PTHR23244">
    <property type="entry name" value="KELCH REPEAT DOMAIN"/>
    <property type="match status" value="1"/>
</dbReference>
<feature type="compositionally biased region" description="Basic and acidic residues" evidence="2">
    <location>
        <begin position="1080"/>
        <end position="1093"/>
    </location>
</feature>
<dbReference type="Pfam" id="PF24681">
    <property type="entry name" value="Kelch_KLHDC2_KLHL20_DRC7"/>
    <property type="match status" value="2"/>
</dbReference>
<feature type="coiled-coil region" evidence="1">
    <location>
        <begin position="507"/>
        <end position="670"/>
    </location>
</feature>